<evidence type="ECO:0000313" key="2">
    <source>
        <dbReference type="EMBL" id="AYE36423.1"/>
    </source>
</evidence>
<reference evidence="2 3" key="1">
    <citation type="journal article" date="2018" name="Infect. Genet. Evol.">
        <title>Genome-wide analysis of Borrelia turcica and 'Candidatus Borrelia tachyglossi' shows relapsing fever-like genomes with unique genomic links to Lyme disease Borrelia.</title>
        <authorList>
            <person name="Gofton A.W."/>
            <person name="Margos G."/>
            <person name="Fingerle V."/>
            <person name="Hepner S."/>
            <person name="Loh S.M."/>
            <person name="Ryan U."/>
            <person name="Irwin P."/>
            <person name="Oskam C.L."/>
        </authorList>
    </citation>
    <scope>NUCLEOTIDE SEQUENCE [LARGE SCALE GENOMIC DNA]</scope>
    <source>
        <strain evidence="2 3">IST7</strain>
    </source>
</reference>
<dbReference type="InterPro" id="IPR016489">
    <property type="entry name" value="BAPKO_0422-like"/>
</dbReference>
<dbReference type="Proteomes" id="UP000275571">
    <property type="component" value="Chromosome"/>
</dbReference>
<dbReference type="Pfam" id="PF13161">
    <property type="entry name" value="DUF3996"/>
    <property type="match status" value="1"/>
</dbReference>
<name>A0A386PN63_9SPIR</name>
<evidence type="ECO:0008006" key="4">
    <source>
        <dbReference type="Google" id="ProtNLM"/>
    </source>
</evidence>
<dbReference type="KEGG" id="btur:DB313_02945"/>
<dbReference type="RefSeq" id="WP_120104345.1">
    <property type="nucleotide sequence ID" value="NZ_CP028884.1"/>
</dbReference>
<keyword evidence="1" id="KW-0732">Signal</keyword>
<feature type="chain" id="PRO_5017324313" description="DUF3996 domain-containing protein" evidence="1">
    <location>
        <begin position="21"/>
        <end position="171"/>
    </location>
</feature>
<sequence>MKKKIIVILMLMLCLNSIFANSTSTARSKFGVGFLLPFPIVLELNIGNVDIDFGLYSGANNLFKDWKTLFLAVDYIFYTYTFPGAANILDFAVGGGAYGTIWFSRWSDNQANSGPMSIGARLPLLLNLAVSRQRFDLFLKVAPGLGLNIWSQGVGFRWEVFAGIGFRFWIV</sequence>
<evidence type="ECO:0000256" key="1">
    <source>
        <dbReference type="SAM" id="SignalP"/>
    </source>
</evidence>
<dbReference type="AlphaFoldDB" id="A0A386PN63"/>
<accession>A0A386PN63</accession>
<evidence type="ECO:0000313" key="3">
    <source>
        <dbReference type="Proteomes" id="UP000275571"/>
    </source>
</evidence>
<proteinExistence type="predicted"/>
<dbReference type="EMBL" id="CP028884">
    <property type="protein sequence ID" value="AYE36423.1"/>
    <property type="molecule type" value="Genomic_DNA"/>
</dbReference>
<feature type="signal peptide" evidence="1">
    <location>
        <begin position="1"/>
        <end position="20"/>
    </location>
</feature>
<gene>
    <name evidence="2" type="ORF">DB313_02945</name>
</gene>
<organism evidence="2 3">
    <name type="scientific">Borrelia turcica IST7</name>
    <dbReference type="NCBI Taxonomy" id="1104446"/>
    <lineage>
        <taxon>Bacteria</taxon>
        <taxon>Pseudomonadati</taxon>
        <taxon>Spirochaetota</taxon>
        <taxon>Spirochaetia</taxon>
        <taxon>Spirochaetales</taxon>
        <taxon>Borreliaceae</taxon>
        <taxon>Borrelia</taxon>
    </lineage>
</organism>
<protein>
    <recommendedName>
        <fullName evidence="4">DUF3996 domain-containing protein</fullName>
    </recommendedName>
</protein>
<keyword evidence="3" id="KW-1185">Reference proteome</keyword>
<dbReference type="OrthoDB" id="350525at2"/>